<evidence type="ECO:0000256" key="1">
    <source>
        <dbReference type="SAM" id="MobiDB-lite"/>
    </source>
</evidence>
<organism evidence="2 3">
    <name type="scientific">Marasmiellus scandens</name>
    <dbReference type="NCBI Taxonomy" id="2682957"/>
    <lineage>
        <taxon>Eukaryota</taxon>
        <taxon>Fungi</taxon>
        <taxon>Dikarya</taxon>
        <taxon>Basidiomycota</taxon>
        <taxon>Agaricomycotina</taxon>
        <taxon>Agaricomycetes</taxon>
        <taxon>Agaricomycetidae</taxon>
        <taxon>Agaricales</taxon>
        <taxon>Marasmiineae</taxon>
        <taxon>Omphalotaceae</taxon>
        <taxon>Marasmiellus</taxon>
    </lineage>
</organism>
<feature type="region of interest" description="Disordered" evidence="1">
    <location>
        <begin position="33"/>
        <end position="65"/>
    </location>
</feature>
<name>A0ABR1IPC0_9AGAR</name>
<accession>A0ABR1IPC0</accession>
<keyword evidence="3" id="KW-1185">Reference proteome</keyword>
<comment type="caution">
    <text evidence="2">The sequence shown here is derived from an EMBL/GenBank/DDBJ whole genome shotgun (WGS) entry which is preliminary data.</text>
</comment>
<gene>
    <name evidence="2" type="ORF">VKT23_019479</name>
</gene>
<proteinExistence type="predicted"/>
<dbReference type="PANTHER" id="PTHR39596">
    <property type="match status" value="1"/>
</dbReference>
<reference evidence="2 3" key="1">
    <citation type="submission" date="2024-01" db="EMBL/GenBank/DDBJ databases">
        <title>A draft genome for the cacao thread blight pathogen Marasmiellus scandens.</title>
        <authorList>
            <person name="Baruah I.K."/>
            <person name="Leung J."/>
            <person name="Bukari Y."/>
            <person name="Amoako-Attah I."/>
            <person name="Meinhardt L.W."/>
            <person name="Bailey B.A."/>
            <person name="Cohen S.P."/>
        </authorList>
    </citation>
    <scope>NUCLEOTIDE SEQUENCE [LARGE SCALE GENOMIC DNA]</scope>
    <source>
        <strain evidence="2 3">GH-19</strain>
    </source>
</reference>
<sequence length="877" mass="98965">MGSHVEPSSGKTQTGEQIISWVRLLKYTGVSPYNNLKDSEQEDNVDTDSNTDNSREDSGQESDAMEMSIKSRPFVTSLQSQADISLTVAQVSPNLPPRPEFTPFTVPYLCVSKPYDGKNFWTYPEHCGWVVHAKDTHCHILCPPGICYHGLYGPEIRDIAQDRRLRPPRAMLSRSDGKPVLASDKVVFLQAWLFFGLLTEVSNLCGLQIDLGAEFVVDDGLLSTAKLNGLPGRWYRAAIQTHRAGDKKLMELILSIARHSRLMLFEELIEANTRMFEYTYAECRVLHSLDILIRITGLHLLLHMYTPGFTSMPEEGWDMYRVEKSLEYSEGVPELEGMHQLSNFAQDDLEEQGWCPSELSLLPSDEMVFASLLARPRIRDHSICGDIICSAYQTDEETYQTRHMEDECNCDFVKVETNALVAALSEDRIPKLVITDSIEVQVSSEHDYPYIALSHVWADGLGNAKSNALPKCQLRRLRDYANHLSRVNDPTRSSSLPVALWIDTLCVPVDPCAIAYRKKAILLLRRTFHEATAVLILDRELEIVKSANASFLELGLRILCSGWIKRLWTLQEASLAGEARGAVKLYFQMQDGPLMYQKYDRDRKALWSLDQHTTEIQAEERSLLLEDGIMLELGSQIPSVRAMRSIREGQSPFQVIYSALEHRSTSKLEDIPLCIASLLGKDPAIIISASDAEQGMANFYLLMREIPIGVLWYTRPERLTIAPFRWALKSITDCPRNAYARWRQGICDLAGLHIETGGFIFTERDMDTNVLLPQVFNIASAKTGTVFCQLRRLSRGKKQIFLQQNLALVSRPPDGFGGNNPDVLIVAVEATTESSDDRKTEFVCKIVDYLYASLPELDVDTLFHGYITADNQGWCIT</sequence>
<protein>
    <recommendedName>
        <fullName evidence="4">Heterokaryon incompatibility domain-containing protein</fullName>
    </recommendedName>
</protein>
<evidence type="ECO:0000313" key="3">
    <source>
        <dbReference type="Proteomes" id="UP001498398"/>
    </source>
</evidence>
<dbReference type="PANTHER" id="PTHR39596:SF2">
    <property type="entry name" value="HET DOMAIN PROTEIN (AFU_ORTHOLOGUE AFUA_1G17550)-RELATED"/>
    <property type="match status" value="1"/>
</dbReference>
<evidence type="ECO:0000313" key="2">
    <source>
        <dbReference type="EMBL" id="KAK7435781.1"/>
    </source>
</evidence>
<dbReference type="EMBL" id="JBANRG010000102">
    <property type="protein sequence ID" value="KAK7435781.1"/>
    <property type="molecule type" value="Genomic_DNA"/>
</dbReference>
<dbReference type="Proteomes" id="UP001498398">
    <property type="component" value="Unassembled WGS sequence"/>
</dbReference>
<evidence type="ECO:0008006" key="4">
    <source>
        <dbReference type="Google" id="ProtNLM"/>
    </source>
</evidence>